<feature type="transmembrane region" description="Helical" evidence="7">
    <location>
        <begin position="128"/>
        <end position="149"/>
    </location>
</feature>
<feature type="transmembrane region" description="Helical" evidence="7">
    <location>
        <begin position="249"/>
        <end position="271"/>
    </location>
</feature>
<feature type="transmembrane region" description="Helical" evidence="7">
    <location>
        <begin position="69"/>
        <end position="86"/>
    </location>
</feature>
<keyword evidence="2" id="KW-0813">Transport</keyword>
<gene>
    <name evidence="9" type="ORF">FC48_GL001631</name>
</gene>
<feature type="transmembrane region" description="Helical" evidence="7">
    <location>
        <begin position="283"/>
        <end position="314"/>
    </location>
</feature>
<dbReference type="PATRIC" id="fig|1423772.3.peg.1735"/>
<keyword evidence="4 7" id="KW-0812">Transmembrane</keyword>
<evidence type="ECO:0000313" key="10">
    <source>
        <dbReference type="Proteomes" id="UP000051612"/>
    </source>
</evidence>
<evidence type="ECO:0000256" key="4">
    <source>
        <dbReference type="ARBA" id="ARBA00022692"/>
    </source>
</evidence>
<keyword evidence="3" id="KW-1003">Cell membrane</keyword>
<dbReference type="AlphaFoldDB" id="A0A0R2BH65"/>
<evidence type="ECO:0000256" key="6">
    <source>
        <dbReference type="ARBA" id="ARBA00023136"/>
    </source>
</evidence>
<dbReference type="Pfam" id="PF07690">
    <property type="entry name" value="MFS_1"/>
    <property type="match status" value="1"/>
</dbReference>
<evidence type="ECO:0000256" key="1">
    <source>
        <dbReference type="ARBA" id="ARBA00004651"/>
    </source>
</evidence>
<evidence type="ECO:0000259" key="8">
    <source>
        <dbReference type="PROSITE" id="PS50850"/>
    </source>
</evidence>
<evidence type="ECO:0000256" key="3">
    <source>
        <dbReference type="ARBA" id="ARBA00022475"/>
    </source>
</evidence>
<feature type="transmembrane region" description="Helical" evidence="7">
    <location>
        <begin position="39"/>
        <end position="57"/>
    </location>
</feature>
<dbReference type="SUPFAM" id="SSF103473">
    <property type="entry name" value="MFS general substrate transporter"/>
    <property type="match status" value="1"/>
</dbReference>
<evidence type="ECO:0000256" key="2">
    <source>
        <dbReference type="ARBA" id="ARBA00022448"/>
    </source>
</evidence>
<dbReference type="PANTHER" id="PTHR43124:SF3">
    <property type="entry name" value="CHLORAMPHENICOL EFFLUX PUMP RV0191"/>
    <property type="match status" value="1"/>
</dbReference>
<sequence>MKQKKTFLALIASFNLAANYAHPITPAYFKLLGLDSAMFGYAFSVMSLGMFLGSPFFGKLAESFRSKVLMAWGCLGYALAQVLFAIGHTPALILWGRLLAGFACGAFFVGALNYIANTSTTKERGANLTLNAAVQTVFGALGYFVGGILGTYDLYWAFALQIGQLFFTGIAFYLLLGSDLIVQKAPDIKEAVRSLNFFSSFQTKDDQFSQSLWILLGVSALTFLGYTSFDQSFNYYLKDVFDLATSYNGSFKGAVGLISLIATMTLGMYLVKQTDLNKSTTYILFICAFFMGAVCLAPGLASFFALNLIFYGFYAISVPMVQDLITKQATPTTQGTVLGFYQASQSFGRIIGAFVAGLLYDVNVLGPFILGSLAFLIAAIGVKIYQK</sequence>
<dbReference type="GO" id="GO:0005886">
    <property type="term" value="C:plasma membrane"/>
    <property type="evidence" value="ECO:0007669"/>
    <property type="project" value="UniProtKB-SubCell"/>
</dbReference>
<dbReference type="InterPro" id="IPR050189">
    <property type="entry name" value="MFS_Efflux_Transporters"/>
</dbReference>
<dbReference type="Proteomes" id="UP000051612">
    <property type="component" value="Unassembled WGS sequence"/>
</dbReference>
<keyword evidence="6 7" id="KW-0472">Membrane</keyword>
<feature type="transmembrane region" description="Helical" evidence="7">
    <location>
        <begin position="364"/>
        <end position="385"/>
    </location>
</feature>
<comment type="caution">
    <text evidence="9">The sequence shown here is derived from an EMBL/GenBank/DDBJ whole genome shotgun (WGS) entry which is preliminary data.</text>
</comment>
<dbReference type="PROSITE" id="PS50850">
    <property type="entry name" value="MFS"/>
    <property type="match status" value="1"/>
</dbReference>
<feature type="transmembrane region" description="Helical" evidence="7">
    <location>
        <begin position="92"/>
        <end position="116"/>
    </location>
</feature>
<dbReference type="RefSeq" id="WP_056957931.1">
    <property type="nucleotide sequence ID" value="NZ_AYYN01000002.1"/>
</dbReference>
<feature type="transmembrane region" description="Helical" evidence="7">
    <location>
        <begin position="212"/>
        <end position="229"/>
    </location>
</feature>
<dbReference type="InterPro" id="IPR011701">
    <property type="entry name" value="MFS"/>
</dbReference>
<comment type="subcellular location">
    <subcellularLocation>
        <location evidence="1">Cell membrane</location>
        <topology evidence="1">Multi-pass membrane protein</topology>
    </subcellularLocation>
</comment>
<evidence type="ECO:0000256" key="7">
    <source>
        <dbReference type="SAM" id="Phobius"/>
    </source>
</evidence>
<feature type="transmembrane region" description="Helical" evidence="7">
    <location>
        <begin position="155"/>
        <end position="176"/>
    </location>
</feature>
<dbReference type="InterPro" id="IPR036259">
    <property type="entry name" value="MFS_trans_sf"/>
</dbReference>
<accession>A0A0R2BH65</accession>
<protein>
    <submittedName>
        <fullName evidence="9">Multidrug resistance efflux pump</fullName>
    </submittedName>
</protein>
<dbReference type="PANTHER" id="PTHR43124">
    <property type="entry name" value="PURINE EFFLUX PUMP PBUE"/>
    <property type="match status" value="1"/>
</dbReference>
<keyword evidence="5 7" id="KW-1133">Transmembrane helix</keyword>
<dbReference type="InterPro" id="IPR020846">
    <property type="entry name" value="MFS_dom"/>
</dbReference>
<organism evidence="9 10">
    <name type="scientific">Ligilactobacillus murinus DSM 20452 = NBRC 14221</name>
    <dbReference type="NCBI Taxonomy" id="1423772"/>
    <lineage>
        <taxon>Bacteria</taxon>
        <taxon>Bacillati</taxon>
        <taxon>Bacillota</taxon>
        <taxon>Bacilli</taxon>
        <taxon>Lactobacillales</taxon>
        <taxon>Lactobacillaceae</taxon>
        <taxon>Ligilactobacillus</taxon>
    </lineage>
</organism>
<evidence type="ECO:0000256" key="5">
    <source>
        <dbReference type="ARBA" id="ARBA00022989"/>
    </source>
</evidence>
<evidence type="ECO:0000313" key="9">
    <source>
        <dbReference type="EMBL" id="KRM78117.1"/>
    </source>
</evidence>
<dbReference type="EMBL" id="AYYN01000002">
    <property type="protein sequence ID" value="KRM78117.1"/>
    <property type="molecule type" value="Genomic_DNA"/>
</dbReference>
<reference evidence="9 10" key="1">
    <citation type="journal article" date="2015" name="Genome Announc.">
        <title>Expanding the biotechnology potential of lactobacilli through comparative genomics of 213 strains and associated genera.</title>
        <authorList>
            <person name="Sun Z."/>
            <person name="Harris H.M."/>
            <person name="McCann A."/>
            <person name="Guo C."/>
            <person name="Argimon S."/>
            <person name="Zhang W."/>
            <person name="Yang X."/>
            <person name="Jeffery I.B."/>
            <person name="Cooney J.C."/>
            <person name="Kagawa T.F."/>
            <person name="Liu W."/>
            <person name="Song Y."/>
            <person name="Salvetti E."/>
            <person name="Wrobel A."/>
            <person name="Rasinkangas P."/>
            <person name="Parkhill J."/>
            <person name="Rea M.C."/>
            <person name="O'Sullivan O."/>
            <person name="Ritari J."/>
            <person name="Douillard F.P."/>
            <person name="Paul Ross R."/>
            <person name="Yang R."/>
            <person name="Briner A.E."/>
            <person name="Felis G.E."/>
            <person name="de Vos W.M."/>
            <person name="Barrangou R."/>
            <person name="Klaenhammer T.R."/>
            <person name="Caufield P.W."/>
            <person name="Cui Y."/>
            <person name="Zhang H."/>
            <person name="O'Toole P.W."/>
        </authorList>
    </citation>
    <scope>NUCLEOTIDE SEQUENCE [LARGE SCALE GENOMIC DNA]</scope>
    <source>
        <strain evidence="9 10">DSM 20452</strain>
    </source>
</reference>
<dbReference type="Gene3D" id="1.20.1250.20">
    <property type="entry name" value="MFS general substrate transporter like domains"/>
    <property type="match status" value="1"/>
</dbReference>
<name>A0A0R2BH65_9LACO</name>
<feature type="domain" description="Major facilitator superfamily (MFS) profile" evidence="8">
    <location>
        <begin position="1"/>
        <end position="387"/>
    </location>
</feature>
<dbReference type="GO" id="GO:0022857">
    <property type="term" value="F:transmembrane transporter activity"/>
    <property type="evidence" value="ECO:0007669"/>
    <property type="project" value="InterPro"/>
</dbReference>
<proteinExistence type="predicted"/>